<gene>
    <name evidence="3" type="ORF">BV394_06575</name>
</gene>
<dbReference type="PANTHER" id="PTHR11961">
    <property type="entry name" value="CYTOCHROME C"/>
    <property type="match status" value="1"/>
</dbReference>
<evidence type="ECO:0000313" key="4">
    <source>
        <dbReference type="Proteomes" id="UP000187266"/>
    </source>
</evidence>
<keyword evidence="2" id="KW-0732">Signal</keyword>
<feature type="signal peptide" evidence="2">
    <location>
        <begin position="1"/>
        <end position="20"/>
    </location>
</feature>
<dbReference type="PRINTS" id="PR00604">
    <property type="entry name" value="CYTCHRMECIAB"/>
</dbReference>
<evidence type="ECO:0000313" key="3">
    <source>
        <dbReference type="EMBL" id="APX89418.1"/>
    </source>
</evidence>
<dbReference type="InterPro" id="IPR009056">
    <property type="entry name" value="Cyt_c-like_dom"/>
</dbReference>
<reference evidence="3 4" key="1">
    <citation type="submission" date="2017-01" db="EMBL/GenBank/DDBJ databases">
        <title>Genomic analysis of Xuhuaishuia manganoxidans DY6-4.</title>
        <authorList>
            <person name="Wang X."/>
        </authorList>
    </citation>
    <scope>NUCLEOTIDE SEQUENCE [LARGE SCALE GENOMIC DNA]</scope>
    <source>
        <strain evidence="3 4">DY6-4</strain>
    </source>
</reference>
<feature type="compositionally biased region" description="Low complexity" evidence="1">
    <location>
        <begin position="304"/>
        <end position="313"/>
    </location>
</feature>
<evidence type="ECO:0000256" key="2">
    <source>
        <dbReference type="SAM" id="SignalP"/>
    </source>
</evidence>
<dbReference type="PROSITE" id="PS51007">
    <property type="entry name" value="CYTC"/>
    <property type="match status" value="2"/>
</dbReference>
<dbReference type="Proteomes" id="UP000187266">
    <property type="component" value="Chromosome"/>
</dbReference>
<dbReference type="SUPFAM" id="SSF46626">
    <property type="entry name" value="Cytochrome c"/>
    <property type="match status" value="2"/>
</dbReference>
<dbReference type="GO" id="GO:0009055">
    <property type="term" value="F:electron transfer activity"/>
    <property type="evidence" value="ECO:0007669"/>
    <property type="project" value="InterPro"/>
</dbReference>
<accession>A0A1U7DHR9</accession>
<dbReference type="Gene3D" id="1.10.760.10">
    <property type="entry name" value="Cytochrome c-like domain"/>
    <property type="match status" value="2"/>
</dbReference>
<dbReference type="AlphaFoldDB" id="A0A1U7DHR9"/>
<dbReference type="InterPro" id="IPR002327">
    <property type="entry name" value="Cyt_c_1A/1B"/>
</dbReference>
<evidence type="ECO:0000256" key="1">
    <source>
        <dbReference type="SAM" id="MobiDB-lite"/>
    </source>
</evidence>
<feature type="compositionally biased region" description="Low complexity" evidence="1">
    <location>
        <begin position="337"/>
        <end position="348"/>
    </location>
</feature>
<keyword evidence="4" id="KW-1185">Reference proteome</keyword>
<feature type="region of interest" description="Disordered" evidence="1">
    <location>
        <begin position="286"/>
        <end position="348"/>
    </location>
</feature>
<organism evidence="3 4">
    <name type="scientific">Brevirhabdus pacifica</name>
    <dbReference type="NCBI Taxonomy" id="1267768"/>
    <lineage>
        <taxon>Bacteria</taxon>
        <taxon>Pseudomonadati</taxon>
        <taxon>Pseudomonadota</taxon>
        <taxon>Alphaproteobacteria</taxon>
        <taxon>Rhodobacterales</taxon>
        <taxon>Paracoccaceae</taxon>
        <taxon>Brevirhabdus</taxon>
    </lineage>
</organism>
<dbReference type="InterPro" id="IPR036909">
    <property type="entry name" value="Cyt_c-like_dom_sf"/>
</dbReference>
<proteinExistence type="predicted"/>
<feature type="chain" id="PRO_5043758397" evidence="2">
    <location>
        <begin position="21"/>
        <end position="459"/>
    </location>
</feature>
<name>A0A1U7DHR9_9RHOB</name>
<sequence>MSKSVSIAAVLGATAVLGLAYTTADFNVTPLPAQKRVDVVASVKAEEPAETAQVARAETAATPAPVKPAFTANLSGAAHAAEGAADAAVLPAGYSGDTGNFGLGRPATEEEIAAWDIDVRPDGAGLPEGSGSVMDGEPLYTDNCAVCHGDFGEAVGRWPVLAGGKGSLKNDRPVKTIGSYWPYLSTVFDYVNRAMPFGNAQSLTNDEVYAITAYLLYLNDLVDDEFTLSKETFLDVKMPNAEAFYPDDRAEVELPKFSGEVCMTDCKPEVEITARAAIVDVTPEDTATRKAREAEATGEDSGVTEADAAAPAEEASEEAPAEEATEEAAATEEKAEAPAAAEAPVVASETAADPELIADGEKVFKKCKACHQVGDGAKNKSGPMLNGIVGATAGTVDGFRYSSAMEEAGAGGLVWTKENLHGFLTKPKDFLDGTKMGFSGLRKEDDREAVIAYIGSFTK</sequence>
<dbReference type="OrthoDB" id="9779283at2"/>
<protein>
    <submittedName>
        <fullName evidence="3">MFS transporter</fullName>
    </submittedName>
</protein>
<feature type="compositionally biased region" description="Acidic residues" evidence="1">
    <location>
        <begin position="314"/>
        <end position="330"/>
    </location>
</feature>
<dbReference type="RefSeq" id="WP_076979442.1">
    <property type="nucleotide sequence ID" value="NZ_CP019124.1"/>
</dbReference>
<dbReference type="GO" id="GO:0020037">
    <property type="term" value="F:heme binding"/>
    <property type="evidence" value="ECO:0007669"/>
    <property type="project" value="InterPro"/>
</dbReference>
<dbReference type="STRING" id="1267768.BV394_06575"/>
<dbReference type="EMBL" id="CP019124">
    <property type="protein sequence ID" value="APX89418.1"/>
    <property type="molecule type" value="Genomic_DNA"/>
</dbReference>
<accession>A0A2M9DE31</accession>
<feature type="compositionally biased region" description="Basic and acidic residues" evidence="1">
    <location>
        <begin position="286"/>
        <end position="295"/>
    </location>
</feature>
<dbReference type="Pfam" id="PF00034">
    <property type="entry name" value="Cytochrom_C"/>
    <property type="match status" value="2"/>
</dbReference>